<reference evidence="2 3" key="1">
    <citation type="journal article" date="2023" name="Plants (Basel)">
        <title>Bridging the Gap: Combining Genomics and Transcriptomics Approaches to Understand Stylosanthes scabra, an Orphan Legume from the Brazilian Caatinga.</title>
        <authorList>
            <person name="Ferreira-Neto J.R.C."/>
            <person name="da Silva M.D."/>
            <person name="Binneck E."/>
            <person name="de Melo N.F."/>
            <person name="da Silva R.H."/>
            <person name="de Melo A.L.T.M."/>
            <person name="Pandolfi V."/>
            <person name="Bustamante F.O."/>
            <person name="Brasileiro-Vidal A.C."/>
            <person name="Benko-Iseppon A.M."/>
        </authorList>
    </citation>
    <scope>NUCLEOTIDE SEQUENCE [LARGE SCALE GENOMIC DNA]</scope>
    <source>
        <tissue evidence="2">Leaves</tissue>
    </source>
</reference>
<accession>A0ABU6VWD1</accession>
<feature type="compositionally biased region" description="Basic residues" evidence="1">
    <location>
        <begin position="237"/>
        <end position="251"/>
    </location>
</feature>
<protein>
    <submittedName>
        <fullName evidence="2">Uncharacterized protein</fullName>
    </submittedName>
</protein>
<comment type="caution">
    <text evidence="2">The sequence shown here is derived from an EMBL/GenBank/DDBJ whole genome shotgun (WGS) entry which is preliminary data.</text>
</comment>
<dbReference type="Proteomes" id="UP001341840">
    <property type="component" value="Unassembled WGS sequence"/>
</dbReference>
<organism evidence="2 3">
    <name type="scientific">Stylosanthes scabra</name>
    <dbReference type="NCBI Taxonomy" id="79078"/>
    <lineage>
        <taxon>Eukaryota</taxon>
        <taxon>Viridiplantae</taxon>
        <taxon>Streptophyta</taxon>
        <taxon>Embryophyta</taxon>
        <taxon>Tracheophyta</taxon>
        <taxon>Spermatophyta</taxon>
        <taxon>Magnoliopsida</taxon>
        <taxon>eudicotyledons</taxon>
        <taxon>Gunneridae</taxon>
        <taxon>Pentapetalae</taxon>
        <taxon>rosids</taxon>
        <taxon>fabids</taxon>
        <taxon>Fabales</taxon>
        <taxon>Fabaceae</taxon>
        <taxon>Papilionoideae</taxon>
        <taxon>50 kb inversion clade</taxon>
        <taxon>dalbergioids sensu lato</taxon>
        <taxon>Dalbergieae</taxon>
        <taxon>Pterocarpus clade</taxon>
        <taxon>Stylosanthes</taxon>
    </lineage>
</organism>
<sequence length="302" mass="33364">MLDDTTEKCCSFSNARILIDSYEWESIKERIELKVSNMQFEVYVKEIGWEIFSTQSHPLWCPVSLAVGDDPTHKECLDYGGEMKVPETPMEAHSLEEVEENPTMPLEKEGDKIEWWDPLINDELFENKDGAANYVSWGGNFEFSEEILMISVSMGIEHRDKGGKVYGSLEETTAALPPHANADAASAGSEDDVAVVARGSVRVSLSLTVTASLPSRLPTAPSPPPTSTHRPTAYHRPLNHRRSSGHCRRPRPPFTDPRSSVSTSAVIAGVCCSRVVDTVVHRLREARGKKSVKKSVVASKAK</sequence>
<feature type="region of interest" description="Disordered" evidence="1">
    <location>
        <begin position="214"/>
        <end position="260"/>
    </location>
</feature>
<gene>
    <name evidence="2" type="ORF">PIB30_098165</name>
</gene>
<dbReference type="EMBL" id="JASCZI010153517">
    <property type="protein sequence ID" value="MED6177441.1"/>
    <property type="molecule type" value="Genomic_DNA"/>
</dbReference>
<proteinExistence type="predicted"/>
<name>A0ABU6VWD1_9FABA</name>
<feature type="non-terminal residue" evidence="2">
    <location>
        <position position="302"/>
    </location>
</feature>
<evidence type="ECO:0000313" key="2">
    <source>
        <dbReference type="EMBL" id="MED6177441.1"/>
    </source>
</evidence>
<evidence type="ECO:0000256" key="1">
    <source>
        <dbReference type="SAM" id="MobiDB-lite"/>
    </source>
</evidence>
<evidence type="ECO:0000313" key="3">
    <source>
        <dbReference type="Proteomes" id="UP001341840"/>
    </source>
</evidence>
<keyword evidence="3" id="KW-1185">Reference proteome</keyword>